<organism evidence="3 4">
    <name type="scientific">Cordylochernes scorpioides</name>
    <dbReference type="NCBI Taxonomy" id="51811"/>
    <lineage>
        <taxon>Eukaryota</taxon>
        <taxon>Metazoa</taxon>
        <taxon>Ecdysozoa</taxon>
        <taxon>Arthropoda</taxon>
        <taxon>Chelicerata</taxon>
        <taxon>Arachnida</taxon>
        <taxon>Pseudoscorpiones</taxon>
        <taxon>Cheliferoidea</taxon>
        <taxon>Chernetidae</taxon>
        <taxon>Cordylochernes</taxon>
    </lineage>
</organism>
<dbReference type="InterPro" id="IPR035901">
    <property type="entry name" value="GIY-YIG_endonuc_sf"/>
</dbReference>
<evidence type="ECO:0000259" key="2">
    <source>
        <dbReference type="PROSITE" id="PS50164"/>
    </source>
</evidence>
<reference evidence="3 4" key="1">
    <citation type="submission" date="2022-01" db="EMBL/GenBank/DDBJ databases">
        <title>A chromosomal length assembly of Cordylochernes scorpioides.</title>
        <authorList>
            <person name="Zeh D."/>
            <person name="Zeh J."/>
        </authorList>
    </citation>
    <scope>NUCLEOTIDE SEQUENCE [LARGE SCALE GENOMIC DNA]</scope>
    <source>
        <strain evidence="3">IN4F17</strain>
        <tissue evidence="3">Whole Body</tissue>
    </source>
</reference>
<feature type="non-terminal residue" evidence="3">
    <location>
        <position position="500"/>
    </location>
</feature>
<dbReference type="EMBL" id="CP092870">
    <property type="protein sequence ID" value="UYV70907.1"/>
    <property type="molecule type" value="Genomic_DNA"/>
</dbReference>
<gene>
    <name evidence="3" type="ORF">LAZ67_8001073</name>
</gene>
<evidence type="ECO:0000256" key="1">
    <source>
        <dbReference type="SAM" id="MobiDB-lite"/>
    </source>
</evidence>
<feature type="domain" description="GIY-YIG" evidence="2">
    <location>
        <begin position="184"/>
        <end position="261"/>
    </location>
</feature>
<evidence type="ECO:0000313" key="3">
    <source>
        <dbReference type="EMBL" id="UYV70907.1"/>
    </source>
</evidence>
<dbReference type="Pfam" id="PF01541">
    <property type="entry name" value="GIY-YIG"/>
    <property type="match status" value="1"/>
</dbReference>
<sequence>MGKREIRITQAPGAQETPTARGTGNKEIVWNFTPSHGPHFDGAWEIIIRYVKTLRESPAGRDAENCLNGGRGDNKQSPINCGSFVTRGHDIYARPHRNIYLAITSQKIRRQRPRAEREVNKNKHLNRTTEGYNNIIIPYIREVDNEISRILKKCKYNIWYSTGTKREFLTRNNIMKDNIGTSKPNNVIYGIKCTECDKIYVGETGRNLETRIKEHQQGLLERRALSKIGEHALFSGHRPDWNDIEIFHRNIKFKKERLFLEGWVSREFGKRTINTFEDIPQQYASFLNLKKLGAQSRSGDENKSRWILWADFSEALFTPVVHLLNTLFSVLVLLEPTYFCRLLREKICRSETIVIPSFSKLLLARRTVKRIARSSAWKALQPGWSRRRIGWCSWAGWTNAASTPELLFDPNVKIKGDFTSSRSLGSTKLIYYVGRCCPRGERHFPIFQKALYKTDQKTWTSQFLETLDDDWPANSVERSANFQDYGKRFLSVGMPFIKEL</sequence>
<evidence type="ECO:0000313" key="4">
    <source>
        <dbReference type="Proteomes" id="UP001235939"/>
    </source>
</evidence>
<dbReference type="Proteomes" id="UP001235939">
    <property type="component" value="Chromosome 08"/>
</dbReference>
<dbReference type="Gene3D" id="3.40.1440.10">
    <property type="entry name" value="GIY-YIG endonuclease"/>
    <property type="match status" value="1"/>
</dbReference>
<accession>A0ABY6KSR6</accession>
<feature type="region of interest" description="Disordered" evidence="1">
    <location>
        <begin position="1"/>
        <end position="23"/>
    </location>
</feature>
<keyword evidence="4" id="KW-1185">Reference proteome</keyword>
<dbReference type="PROSITE" id="PS50164">
    <property type="entry name" value="GIY_YIG"/>
    <property type="match status" value="1"/>
</dbReference>
<name>A0ABY6KSR6_9ARAC</name>
<proteinExistence type="predicted"/>
<dbReference type="InterPro" id="IPR000305">
    <property type="entry name" value="GIY-YIG_endonuc"/>
</dbReference>
<protein>
    <recommendedName>
        <fullName evidence="2">GIY-YIG domain-containing protein</fullName>
    </recommendedName>
</protein>